<keyword evidence="2" id="KW-1185">Reference proteome</keyword>
<evidence type="ECO:0000313" key="1">
    <source>
        <dbReference type="EMBL" id="RVU00537.1"/>
    </source>
</evidence>
<gene>
    <name evidence="1" type="ORF">EOD41_11075</name>
</gene>
<accession>A0A437MSE0</accession>
<dbReference type="RefSeq" id="WP_127704879.1">
    <property type="nucleotide sequence ID" value="NZ_SACK01000004.1"/>
</dbReference>
<name>A0A437MSE0_9SPHI</name>
<sequence length="74" mass="8762">MTDPLSASLFEMRLQDIYRKHPWIKYEISMQDFVNLFPVRYKNGKPLKPEQPASVALDRDLFLEVLVAFKQSFN</sequence>
<evidence type="ECO:0000313" key="2">
    <source>
        <dbReference type="Proteomes" id="UP000282759"/>
    </source>
</evidence>
<dbReference type="AlphaFoldDB" id="A0A437MSE0"/>
<protein>
    <submittedName>
        <fullName evidence="1">Uncharacterized protein</fullName>
    </submittedName>
</protein>
<comment type="caution">
    <text evidence="1">The sequence shown here is derived from an EMBL/GenBank/DDBJ whole genome shotgun (WGS) entry which is preliminary data.</text>
</comment>
<proteinExistence type="predicted"/>
<dbReference type="EMBL" id="SACK01000004">
    <property type="protein sequence ID" value="RVU00537.1"/>
    <property type="molecule type" value="Genomic_DNA"/>
</dbReference>
<organism evidence="1 2">
    <name type="scientific">Mucilaginibacter limnophilus</name>
    <dbReference type="NCBI Taxonomy" id="1932778"/>
    <lineage>
        <taxon>Bacteria</taxon>
        <taxon>Pseudomonadati</taxon>
        <taxon>Bacteroidota</taxon>
        <taxon>Sphingobacteriia</taxon>
        <taxon>Sphingobacteriales</taxon>
        <taxon>Sphingobacteriaceae</taxon>
        <taxon>Mucilaginibacter</taxon>
    </lineage>
</organism>
<dbReference type="Proteomes" id="UP000282759">
    <property type="component" value="Unassembled WGS sequence"/>
</dbReference>
<reference evidence="1 2" key="1">
    <citation type="submission" date="2019-01" db="EMBL/GenBank/DDBJ databases">
        <authorList>
            <person name="Chen W.-M."/>
        </authorList>
    </citation>
    <scope>NUCLEOTIDE SEQUENCE [LARGE SCALE GENOMIC DNA]</scope>
    <source>
        <strain evidence="1 2">YBJ-36</strain>
    </source>
</reference>
<dbReference type="OrthoDB" id="799215at2"/>